<keyword evidence="2" id="KW-1133">Transmembrane helix</keyword>
<reference evidence="3" key="1">
    <citation type="journal article" date="2020" name="mSystems">
        <title>Genome- and Community-Level Interaction Insights into Carbon Utilization and Element Cycling Functions of Hydrothermarchaeota in Hydrothermal Sediment.</title>
        <authorList>
            <person name="Zhou Z."/>
            <person name="Liu Y."/>
            <person name="Xu W."/>
            <person name="Pan J."/>
            <person name="Luo Z.H."/>
            <person name="Li M."/>
        </authorList>
    </citation>
    <scope>NUCLEOTIDE SEQUENCE [LARGE SCALE GENOMIC DNA]</scope>
    <source>
        <strain evidence="3">SpSt-914</strain>
    </source>
</reference>
<organism evidence="3">
    <name type="scientific">candidate division WOR-3 bacterium</name>
    <dbReference type="NCBI Taxonomy" id="2052148"/>
    <lineage>
        <taxon>Bacteria</taxon>
        <taxon>Bacteria division WOR-3</taxon>
    </lineage>
</organism>
<name>A0A7V3PSJ4_UNCW3</name>
<dbReference type="AlphaFoldDB" id="A0A7V3PSJ4"/>
<protein>
    <submittedName>
        <fullName evidence="3">Uncharacterized protein</fullName>
    </submittedName>
</protein>
<feature type="region of interest" description="Disordered" evidence="1">
    <location>
        <begin position="58"/>
        <end position="88"/>
    </location>
</feature>
<comment type="caution">
    <text evidence="3">The sequence shown here is derived from an EMBL/GenBank/DDBJ whole genome shotgun (WGS) entry which is preliminary data.</text>
</comment>
<keyword evidence="2" id="KW-0472">Membrane</keyword>
<dbReference type="EMBL" id="DTMZ01000008">
    <property type="protein sequence ID" value="HGD12613.1"/>
    <property type="molecule type" value="Genomic_DNA"/>
</dbReference>
<accession>A0A7V3PSJ4</accession>
<gene>
    <name evidence="3" type="ORF">ENX16_00805</name>
</gene>
<keyword evidence="2" id="KW-0812">Transmembrane</keyword>
<sequence>MAKDPKPPLKFDEEIKPVEFEELSRTQRRYRNLTSTIILILFFALLIFFGIRYYQHRRQPPPPPEKTPAGQNLWVPGIDYQPQTDEGD</sequence>
<feature type="transmembrane region" description="Helical" evidence="2">
    <location>
        <begin position="33"/>
        <end position="54"/>
    </location>
</feature>
<evidence type="ECO:0000256" key="1">
    <source>
        <dbReference type="SAM" id="MobiDB-lite"/>
    </source>
</evidence>
<evidence type="ECO:0000313" key="3">
    <source>
        <dbReference type="EMBL" id="HGD12613.1"/>
    </source>
</evidence>
<proteinExistence type="predicted"/>
<evidence type="ECO:0000256" key="2">
    <source>
        <dbReference type="SAM" id="Phobius"/>
    </source>
</evidence>